<dbReference type="EMBL" id="SMAL01000002">
    <property type="protein sequence ID" value="TCT16244.1"/>
    <property type="molecule type" value="Genomic_DNA"/>
</dbReference>
<comment type="caution">
    <text evidence="2">The sequence shown here is derived from an EMBL/GenBank/DDBJ whole genome shotgun (WGS) entry which is preliminary data.</text>
</comment>
<dbReference type="Gene3D" id="3.40.190.170">
    <property type="entry name" value="Bacterial extracellular solute-binding protein, family 7"/>
    <property type="match status" value="1"/>
</dbReference>
<dbReference type="AlphaFoldDB" id="A0A4R3MT70"/>
<dbReference type="RefSeq" id="WP_165878469.1">
    <property type="nucleotide sequence ID" value="NZ_SMAL01000002.1"/>
</dbReference>
<evidence type="ECO:0000256" key="1">
    <source>
        <dbReference type="ARBA" id="ARBA00022729"/>
    </source>
</evidence>
<evidence type="ECO:0000313" key="3">
    <source>
        <dbReference type="Proteomes" id="UP000294902"/>
    </source>
</evidence>
<organism evidence="2 3">
    <name type="scientific">Natranaerovirga pectinivora</name>
    <dbReference type="NCBI Taxonomy" id="682400"/>
    <lineage>
        <taxon>Bacteria</taxon>
        <taxon>Bacillati</taxon>
        <taxon>Bacillota</taxon>
        <taxon>Clostridia</taxon>
        <taxon>Lachnospirales</taxon>
        <taxon>Natranaerovirgaceae</taxon>
        <taxon>Natranaerovirga</taxon>
    </lineage>
</organism>
<reference evidence="2 3" key="1">
    <citation type="submission" date="2019-03" db="EMBL/GenBank/DDBJ databases">
        <title>Genomic Encyclopedia of Type Strains, Phase IV (KMG-IV): sequencing the most valuable type-strain genomes for metagenomic binning, comparative biology and taxonomic classification.</title>
        <authorList>
            <person name="Goeker M."/>
        </authorList>
    </citation>
    <scope>NUCLEOTIDE SEQUENCE [LARGE SCALE GENOMIC DNA]</scope>
    <source>
        <strain evidence="2 3">DSM 24629</strain>
    </source>
</reference>
<sequence>MIKKSIIMSIILLLVYGLYNIEMTNSKKDQKMEENTNPIVFRLAETMPKDHPSAQASQYFANLVNEKSEGKINIKVYYDGKLGNPKEILEQIQFGGIAMARVNGLELVEMVTDLEYFLKPQIYNNADDLMGWIEYNQDNIIDRTQMERITPLVWYYPDLRCFYSDKISFRNVLKFQNKKIQTAPSSIMKNAMKTLGAQAVDSIMADTYKSLSTGYIDGGEATLSEFVLSNHYHYIKHITLSEYILVPDVLIINTGTFAMLDKQDRDLIQECAEETYKYHKEVLKDFQVQWINTLRFEKDLFIENKSFKEEMNHLFSSSSGGE</sequence>
<accession>A0A4R3MT70</accession>
<proteinExistence type="predicted"/>
<evidence type="ECO:0000313" key="2">
    <source>
        <dbReference type="EMBL" id="TCT16244.1"/>
    </source>
</evidence>
<gene>
    <name evidence="2" type="ORF">EDC18_102261</name>
</gene>
<dbReference type="GO" id="GO:0055085">
    <property type="term" value="P:transmembrane transport"/>
    <property type="evidence" value="ECO:0007669"/>
    <property type="project" value="InterPro"/>
</dbReference>
<dbReference type="Proteomes" id="UP000294902">
    <property type="component" value="Unassembled WGS sequence"/>
</dbReference>
<dbReference type="InterPro" id="IPR038404">
    <property type="entry name" value="TRAP_DctP_sf"/>
</dbReference>
<keyword evidence="1" id="KW-0732">Signal</keyword>
<keyword evidence="3" id="KW-1185">Reference proteome</keyword>
<dbReference type="PANTHER" id="PTHR33376:SF2">
    <property type="entry name" value="DICARBOXYLATE-BINDING PERIPLASMIC PROTEIN"/>
    <property type="match status" value="1"/>
</dbReference>
<dbReference type="GO" id="GO:0030246">
    <property type="term" value="F:carbohydrate binding"/>
    <property type="evidence" value="ECO:0007669"/>
    <property type="project" value="TreeGrafter"/>
</dbReference>
<protein>
    <submittedName>
        <fullName evidence="2">TRAP-type C4-dicarboxylate transport system substrate-binding protein</fullName>
    </submittedName>
</protein>
<dbReference type="Pfam" id="PF03480">
    <property type="entry name" value="DctP"/>
    <property type="match status" value="1"/>
</dbReference>
<name>A0A4R3MT70_9FIRM</name>
<dbReference type="InterPro" id="IPR018389">
    <property type="entry name" value="DctP_fam"/>
</dbReference>
<dbReference type="PANTHER" id="PTHR33376">
    <property type="match status" value="1"/>
</dbReference>
<dbReference type="NCBIfam" id="NF037995">
    <property type="entry name" value="TRAP_S1"/>
    <property type="match status" value="1"/>
</dbReference>